<evidence type="ECO:0000313" key="4">
    <source>
        <dbReference type="EMBL" id="QKX62124.1"/>
    </source>
</evidence>
<dbReference type="InterPro" id="IPR007219">
    <property type="entry name" value="XnlR_reg_dom"/>
</dbReference>
<feature type="region of interest" description="Disordered" evidence="2">
    <location>
        <begin position="599"/>
        <end position="630"/>
    </location>
</feature>
<keyword evidence="1" id="KW-0539">Nucleus</keyword>
<organism evidence="4 5">
    <name type="scientific">Talaromyces rugulosus</name>
    <name type="common">Penicillium rugulosum</name>
    <dbReference type="NCBI Taxonomy" id="121627"/>
    <lineage>
        <taxon>Eukaryota</taxon>
        <taxon>Fungi</taxon>
        <taxon>Dikarya</taxon>
        <taxon>Ascomycota</taxon>
        <taxon>Pezizomycotina</taxon>
        <taxon>Eurotiomycetes</taxon>
        <taxon>Eurotiomycetidae</taxon>
        <taxon>Eurotiales</taxon>
        <taxon>Trichocomaceae</taxon>
        <taxon>Talaromyces</taxon>
        <taxon>Talaromyces sect. Islandici</taxon>
    </lineage>
</organism>
<dbReference type="GO" id="GO:0008270">
    <property type="term" value="F:zinc ion binding"/>
    <property type="evidence" value="ECO:0007669"/>
    <property type="project" value="InterPro"/>
</dbReference>
<evidence type="ECO:0000259" key="3">
    <source>
        <dbReference type="SMART" id="SM00906"/>
    </source>
</evidence>
<dbReference type="GO" id="GO:0006351">
    <property type="term" value="P:DNA-templated transcription"/>
    <property type="evidence" value="ECO:0007669"/>
    <property type="project" value="InterPro"/>
</dbReference>
<feature type="domain" description="Xylanolytic transcriptional activator regulatory" evidence="3">
    <location>
        <begin position="237"/>
        <end position="308"/>
    </location>
</feature>
<evidence type="ECO:0000256" key="2">
    <source>
        <dbReference type="SAM" id="MobiDB-lite"/>
    </source>
</evidence>
<feature type="compositionally biased region" description="Basic and acidic residues" evidence="2">
    <location>
        <begin position="610"/>
        <end position="625"/>
    </location>
</feature>
<dbReference type="PANTHER" id="PTHR47654">
    <property type="entry name" value="ZN(II)2CYS6 TRANSCRIPTION FACTOR (EUROFUNG)-RELATED"/>
    <property type="match status" value="1"/>
</dbReference>
<feature type="region of interest" description="Disordered" evidence="2">
    <location>
        <begin position="1"/>
        <end position="20"/>
    </location>
</feature>
<evidence type="ECO:0000313" key="5">
    <source>
        <dbReference type="Proteomes" id="UP000509510"/>
    </source>
</evidence>
<dbReference type="CDD" id="cd12148">
    <property type="entry name" value="fungal_TF_MHR"/>
    <property type="match status" value="1"/>
</dbReference>
<proteinExistence type="predicted"/>
<keyword evidence="5" id="KW-1185">Reference proteome</keyword>
<name>A0A7H8R6X3_TALRU</name>
<dbReference type="GO" id="GO:0003677">
    <property type="term" value="F:DNA binding"/>
    <property type="evidence" value="ECO:0007669"/>
    <property type="project" value="InterPro"/>
</dbReference>
<dbReference type="AlphaFoldDB" id="A0A7H8R6X3"/>
<reference evidence="5" key="1">
    <citation type="submission" date="2020-06" db="EMBL/GenBank/DDBJ databases">
        <title>A chromosome-scale genome assembly of Talaromyces rugulosus W13939.</title>
        <authorList>
            <person name="Wang B."/>
            <person name="Guo L."/>
            <person name="Ye K."/>
            <person name="Wang L."/>
        </authorList>
    </citation>
    <scope>NUCLEOTIDE SEQUENCE [LARGE SCALE GENOMIC DNA]</scope>
    <source>
        <strain evidence="5">W13939</strain>
    </source>
</reference>
<dbReference type="OrthoDB" id="5296287at2759"/>
<dbReference type="Pfam" id="PF04082">
    <property type="entry name" value="Fungal_trans"/>
    <property type="match status" value="1"/>
</dbReference>
<dbReference type="GeneID" id="55996764"/>
<sequence length="663" mass="74824">MSKETEADAQTVSSSSSLSSIGSLEAIDVVEEDLNRNTESRATGYMGKNSEVSWLHRLDEAENSKERGESDKHSQTAAKGKAAEGLSTFSLSSFSYHLDNVHLSHIGESSTEPFLLPAKEVAEKLLQVYLESVQTFFPIIRKQLFVQQFENLYSRSAGHPGERWLAILNLIFAISSNYWRLTQPNLPQELHSEVFFSRAKALSIGENVIYEHADLQQVQAESLMAFYFLSSGQINRGWKMIGIASRSGISLGLHLRNTSRIELSSTKTRCRVWWSIFYLEHRLSVITSRPSCIPDNTSSVYPPVPVEEKDYDLPHIRLLLEDHRYRERHLHWTLGRNDTSSTRQQLLHSAGLSSAVYFFHQTDLAKITHAITNGVYNIDVLMHGWERIAGRIDLYSAKLDDWLSSLVPPLRFTDERRRKFPSLTNSYQISLALHFYSTRIVLGRPCLTRPGTDTDTGIIYPRSGFDNDISLICLQSALDLISIFPDEPNPVWLFKSTPWWCVLHFIMQSVSVLLVHLSIGPVNMRTNNDKEVSGEGASGEEESPEIVLKAIKKICSWLHSLSEYDHSAQRAFDICNKMFHRVASSQGFTTGEIVSETVSNENLERPGPGRFDRQAGMSKEERDSGPDSGAYGQFSFESYDPLADLGLGIDLDISPMLDINYEL</sequence>
<feature type="region of interest" description="Disordered" evidence="2">
    <location>
        <begin position="60"/>
        <end position="81"/>
    </location>
</feature>
<accession>A0A7H8R6X3</accession>
<dbReference type="RefSeq" id="XP_035348298.1">
    <property type="nucleotide sequence ID" value="XM_035492405.1"/>
</dbReference>
<feature type="compositionally biased region" description="Basic and acidic residues" evidence="2">
    <location>
        <begin position="60"/>
        <end position="74"/>
    </location>
</feature>
<evidence type="ECO:0000256" key="1">
    <source>
        <dbReference type="ARBA" id="ARBA00023242"/>
    </source>
</evidence>
<dbReference type="Proteomes" id="UP000509510">
    <property type="component" value="Chromosome V"/>
</dbReference>
<dbReference type="PANTHER" id="PTHR47654:SF3">
    <property type="entry name" value="ZN(II)2CYS6 TRANSCRIPTION FACTOR (EUROFUNG)"/>
    <property type="match status" value="1"/>
</dbReference>
<gene>
    <name evidence="4" type="ORF">TRUGW13939_09280</name>
</gene>
<dbReference type="KEGG" id="trg:TRUGW13939_09280"/>
<dbReference type="InterPro" id="IPR053230">
    <property type="entry name" value="Trans_reg_galc"/>
</dbReference>
<dbReference type="EMBL" id="CP055902">
    <property type="protein sequence ID" value="QKX62124.1"/>
    <property type="molecule type" value="Genomic_DNA"/>
</dbReference>
<protein>
    <recommendedName>
        <fullName evidence="3">Xylanolytic transcriptional activator regulatory domain-containing protein</fullName>
    </recommendedName>
</protein>
<dbReference type="SMART" id="SM00906">
    <property type="entry name" value="Fungal_trans"/>
    <property type="match status" value="1"/>
</dbReference>